<evidence type="ECO:0000313" key="1">
    <source>
        <dbReference type="EMBL" id="GAA0291528.1"/>
    </source>
</evidence>
<organism evidence="1 2">
    <name type="scientific">Halarchaeum salinum</name>
    <dbReference type="NCBI Taxonomy" id="489912"/>
    <lineage>
        <taxon>Archaea</taxon>
        <taxon>Methanobacteriati</taxon>
        <taxon>Methanobacteriota</taxon>
        <taxon>Stenosarchaea group</taxon>
        <taxon>Halobacteria</taxon>
        <taxon>Halobacteriales</taxon>
        <taxon>Halobacteriaceae</taxon>
    </lineage>
</organism>
<reference evidence="1 2" key="1">
    <citation type="journal article" date="2019" name="Int. J. Syst. Evol. Microbiol.">
        <title>The Global Catalogue of Microorganisms (GCM) 10K type strain sequencing project: providing services to taxonomists for standard genome sequencing and annotation.</title>
        <authorList>
            <consortium name="The Broad Institute Genomics Platform"/>
            <consortium name="The Broad Institute Genome Sequencing Center for Infectious Disease"/>
            <person name="Wu L."/>
            <person name="Ma J."/>
        </authorList>
    </citation>
    <scope>NUCLEOTIDE SEQUENCE [LARGE SCALE GENOMIC DNA]</scope>
    <source>
        <strain evidence="1 2">JCM 16330</strain>
    </source>
</reference>
<accession>A0AAV3S2X7</accession>
<keyword evidence="2" id="KW-1185">Reference proteome</keyword>
<evidence type="ECO:0000313" key="2">
    <source>
        <dbReference type="Proteomes" id="UP001500837"/>
    </source>
</evidence>
<sequence>MKYDTDPTEYGGTCDKSKENESRLAIAWLRKVVQEHTNKPENGENGYPSHEIRFRPECTHTVHTFYNELMMMRAPV</sequence>
<dbReference type="Proteomes" id="UP001500837">
    <property type="component" value="Unassembled WGS sequence"/>
</dbReference>
<name>A0AAV3S2X7_9EURY</name>
<gene>
    <name evidence="1" type="ORF">GCM10009066_02540</name>
</gene>
<comment type="caution">
    <text evidence="1">The sequence shown here is derived from an EMBL/GenBank/DDBJ whole genome shotgun (WGS) entry which is preliminary data.</text>
</comment>
<dbReference type="EMBL" id="BAAABL010000017">
    <property type="protein sequence ID" value="GAA0291528.1"/>
    <property type="molecule type" value="Genomic_DNA"/>
</dbReference>
<protein>
    <submittedName>
        <fullName evidence="1">Uncharacterized protein</fullName>
    </submittedName>
</protein>
<proteinExistence type="predicted"/>
<dbReference type="AlphaFoldDB" id="A0AAV3S2X7"/>